<dbReference type="Pfam" id="PF13548">
    <property type="entry name" value="DUF4126"/>
    <property type="match status" value="1"/>
</dbReference>
<keyword evidence="1" id="KW-0472">Membrane</keyword>
<feature type="transmembrane region" description="Helical" evidence="1">
    <location>
        <begin position="6"/>
        <end position="31"/>
    </location>
</feature>
<sequence>MDAVSIIALSMGAAWASGINLYAAVFMLGYMGTTGHIILPDELQVLSDPLVMTAAAVMYCVEFFADKIPGVDTGWDTLHTFIRIPAGAMLAASAVGDVSPAIELTAGILGGGLAAATHATKAGSRLLINTSPEPFSNWGASITEDLLVIAGLWTALTHPLWFLAALLIFVLLMIWLLPRLWRLIKTVLQYIGSWLGWCKKPERTNAASSSPAAEPILVKSEADKTDL</sequence>
<keyword evidence="1" id="KW-0812">Transmembrane</keyword>
<name>A0A1E3GRL6_9GAMM</name>
<dbReference type="EMBL" id="MCRI01000024">
    <property type="protein sequence ID" value="ODN66226.1"/>
    <property type="molecule type" value="Genomic_DNA"/>
</dbReference>
<evidence type="ECO:0000313" key="4">
    <source>
        <dbReference type="Proteomes" id="UP000094379"/>
    </source>
</evidence>
<dbReference type="STRING" id="291169.A9E74_02032"/>
<gene>
    <name evidence="3" type="ORF">A9E74_02032</name>
</gene>
<evidence type="ECO:0000313" key="3">
    <source>
        <dbReference type="EMBL" id="ODN66226.1"/>
    </source>
</evidence>
<feature type="transmembrane region" description="Helical" evidence="1">
    <location>
        <begin position="160"/>
        <end position="177"/>
    </location>
</feature>
<dbReference type="RefSeq" id="WP_069296451.1">
    <property type="nucleotide sequence ID" value="NZ_MCRI01000024.1"/>
</dbReference>
<reference evidence="3 4" key="1">
    <citation type="submission" date="2016-07" db="EMBL/GenBank/DDBJ databases">
        <title>Draft Genome Sequence of Methylophaga muralis Bur 1.</title>
        <authorList>
            <person name="Vasilenko O.V."/>
            <person name="Doronina N.V."/>
            <person name="Shmareva M.N."/>
            <person name="Tarlachkov S.V."/>
            <person name="Mustakhimov I."/>
            <person name="Trotsenko Y.A."/>
        </authorList>
    </citation>
    <scope>NUCLEOTIDE SEQUENCE [LARGE SCALE GENOMIC DNA]</scope>
    <source>
        <strain evidence="3 4">Bur 1</strain>
    </source>
</reference>
<proteinExistence type="predicted"/>
<dbReference type="PATRIC" id="fig|291169.3.peg.2042"/>
<protein>
    <recommendedName>
        <fullName evidence="2">DUF4126 domain-containing protein</fullName>
    </recommendedName>
</protein>
<comment type="caution">
    <text evidence="3">The sequence shown here is derived from an EMBL/GenBank/DDBJ whole genome shotgun (WGS) entry which is preliminary data.</text>
</comment>
<keyword evidence="4" id="KW-1185">Reference proteome</keyword>
<dbReference type="Proteomes" id="UP000094379">
    <property type="component" value="Unassembled WGS sequence"/>
</dbReference>
<keyword evidence="1" id="KW-1133">Transmembrane helix</keyword>
<evidence type="ECO:0000256" key="1">
    <source>
        <dbReference type="SAM" id="Phobius"/>
    </source>
</evidence>
<evidence type="ECO:0000259" key="2">
    <source>
        <dbReference type="Pfam" id="PF13548"/>
    </source>
</evidence>
<accession>A0A1E3GRL6</accession>
<dbReference type="AlphaFoldDB" id="A0A1E3GRL6"/>
<feature type="domain" description="DUF4126" evidence="2">
    <location>
        <begin position="7"/>
        <end position="178"/>
    </location>
</feature>
<dbReference type="InterPro" id="IPR025196">
    <property type="entry name" value="DUF4126"/>
</dbReference>
<organism evidence="3 4">
    <name type="scientific">Methylophaga muralis</name>
    <dbReference type="NCBI Taxonomy" id="291169"/>
    <lineage>
        <taxon>Bacteria</taxon>
        <taxon>Pseudomonadati</taxon>
        <taxon>Pseudomonadota</taxon>
        <taxon>Gammaproteobacteria</taxon>
        <taxon>Thiotrichales</taxon>
        <taxon>Piscirickettsiaceae</taxon>
        <taxon>Methylophaga</taxon>
    </lineage>
</organism>